<organism evidence="1 2">
    <name type="scientific">Zopfia rhizophila CBS 207.26</name>
    <dbReference type="NCBI Taxonomy" id="1314779"/>
    <lineage>
        <taxon>Eukaryota</taxon>
        <taxon>Fungi</taxon>
        <taxon>Dikarya</taxon>
        <taxon>Ascomycota</taxon>
        <taxon>Pezizomycotina</taxon>
        <taxon>Dothideomycetes</taxon>
        <taxon>Dothideomycetes incertae sedis</taxon>
        <taxon>Zopfiaceae</taxon>
        <taxon>Zopfia</taxon>
    </lineage>
</organism>
<name>A0A6A6EAZ7_9PEZI</name>
<reference evidence="1" key="1">
    <citation type="journal article" date="2020" name="Stud. Mycol.">
        <title>101 Dothideomycetes genomes: a test case for predicting lifestyles and emergence of pathogens.</title>
        <authorList>
            <person name="Haridas S."/>
            <person name="Albert R."/>
            <person name="Binder M."/>
            <person name="Bloem J."/>
            <person name="Labutti K."/>
            <person name="Salamov A."/>
            <person name="Andreopoulos B."/>
            <person name="Baker S."/>
            <person name="Barry K."/>
            <person name="Bills G."/>
            <person name="Bluhm B."/>
            <person name="Cannon C."/>
            <person name="Castanera R."/>
            <person name="Culley D."/>
            <person name="Daum C."/>
            <person name="Ezra D."/>
            <person name="Gonzalez J."/>
            <person name="Henrissat B."/>
            <person name="Kuo A."/>
            <person name="Liang C."/>
            <person name="Lipzen A."/>
            <person name="Lutzoni F."/>
            <person name="Magnuson J."/>
            <person name="Mondo S."/>
            <person name="Nolan M."/>
            <person name="Ohm R."/>
            <person name="Pangilinan J."/>
            <person name="Park H.-J."/>
            <person name="Ramirez L."/>
            <person name="Alfaro M."/>
            <person name="Sun H."/>
            <person name="Tritt A."/>
            <person name="Yoshinaga Y."/>
            <person name="Zwiers L.-H."/>
            <person name="Turgeon B."/>
            <person name="Goodwin S."/>
            <person name="Spatafora J."/>
            <person name="Crous P."/>
            <person name="Grigoriev I."/>
        </authorList>
    </citation>
    <scope>NUCLEOTIDE SEQUENCE</scope>
    <source>
        <strain evidence="1">CBS 207.26</strain>
    </source>
</reference>
<accession>A0A6A6EAZ7</accession>
<dbReference type="EMBL" id="ML994625">
    <property type="protein sequence ID" value="KAF2187972.1"/>
    <property type="molecule type" value="Genomic_DNA"/>
</dbReference>
<evidence type="ECO:0000313" key="1">
    <source>
        <dbReference type="EMBL" id="KAF2187972.1"/>
    </source>
</evidence>
<protein>
    <submittedName>
        <fullName evidence="1">Uncharacterized protein</fullName>
    </submittedName>
</protein>
<evidence type="ECO:0000313" key="2">
    <source>
        <dbReference type="Proteomes" id="UP000800200"/>
    </source>
</evidence>
<gene>
    <name evidence="1" type="ORF">K469DRAFT_99625</name>
</gene>
<keyword evidence="2" id="KW-1185">Reference proteome</keyword>
<dbReference type="AlphaFoldDB" id="A0A6A6EAZ7"/>
<proteinExistence type="predicted"/>
<dbReference type="Proteomes" id="UP000800200">
    <property type="component" value="Unassembled WGS sequence"/>
</dbReference>
<sequence length="88" mass="9233">MGPCRPISCYLGEQKTSRGNVRGNTSNSVYTILTGGKTLLGRAVLTPSESVYTFLALSAIQAILATSVCCLYEAVCLSLAPSKSLLCV</sequence>